<dbReference type="AlphaFoldDB" id="A0A2K5XU73"/>
<name>A0A2K5XU73_MANLE</name>
<dbReference type="OMA" id="LSMKWTG"/>
<organism evidence="1 2">
    <name type="scientific">Mandrillus leucophaeus</name>
    <name type="common">Drill</name>
    <name type="synonym">Papio leucophaeus</name>
    <dbReference type="NCBI Taxonomy" id="9568"/>
    <lineage>
        <taxon>Eukaryota</taxon>
        <taxon>Metazoa</taxon>
        <taxon>Chordata</taxon>
        <taxon>Craniata</taxon>
        <taxon>Vertebrata</taxon>
        <taxon>Euteleostomi</taxon>
        <taxon>Mammalia</taxon>
        <taxon>Eutheria</taxon>
        <taxon>Euarchontoglires</taxon>
        <taxon>Primates</taxon>
        <taxon>Haplorrhini</taxon>
        <taxon>Catarrhini</taxon>
        <taxon>Cercopithecidae</taxon>
        <taxon>Cercopithecinae</taxon>
        <taxon>Mandrillus</taxon>
    </lineage>
</organism>
<dbReference type="Ensembl" id="ENSMLET00000030070.1">
    <property type="protein sequence ID" value="ENSMLEP00000006825.1"/>
    <property type="gene ID" value="ENSMLEG00000027315.1"/>
</dbReference>
<keyword evidence="2" id="KW-1185">Reference proteome</keyword>
<protein>
    <submittedName>
        <fullName evidence="1">Uncharacterized protein</fullName>
    </submittedName>
</protein>
<reference evidence="1" key="2">
    <citation type="submission" date="2025-09" db="UniProtKB">
        <authorList>
            <consortium name="Ensembl"/>
        </authorList>
    </citation>
    <scope>IDENTIFICATION</scope>
</reference>
<dbReference type="Proteomes" id="UP000233140">
    <property type="component" value="Unassembled WGS sequence"/>
</dbReference>
<evidence type="ECO:0000313" key="1">
    <source>
        <dbReference type="Ensembl" id="ENSMLEP00000006825.1"/>
    </source>
</evidence>
<evidence type="ECO:0000313" key="2">
    <source>
        <dbReference type="Proteomes" id="UP000233140"/>
    </source>
</evidence>
<dbReference type="GeneTree" id="ENSGT00910000146954"/>
<reference evidence="1" key="1">
    <citation type="submission" date="2025-08" db="UniProtKB">
        <authorList>
            <consortium name="Ensembl"/>
        </authorList>
    </citation>
    <scope>IDENTIFICATION</scope>
</reference>
<proteinExistence type="predicted"/>
<sequence>MAVGLEDVLEGIDRISKQYEACGRNFQVAILQLGGDVHKRISLWVVAAVGVNGISLSMKWTGMLGLTLIG</sequence>
<accession>A0A2K5XU73</accession>